<dbReference type="KEGG" id="vg:6372715"/>
<dbReference type="RefSeq" id="YP_001956945.1">
    <property type="nucleotide sequence ID" value="NC_010821.1"/>
</dbReference>
<protein>
    <submittedName>
        <fullName evidence="1">Uncharacterized protein</fullName>
    </submittedName>
</protein>
<organism evidence="1 2">
    <name type="scientific">Pseudomonas phage 201phi2-1</name>
    <name type="common">Pseudomonas chlororaphis phage 201phi2-1</name>
    <dbReference type="NCBI Taxonomy" id="198110"/>
    <lineage>
        <taxon>Viruses</taxon>
        <taxon>Duplodnaviria</taxon>
        <taxon>Heunggongvirae</taxon>
        <taxon>Uroviricota</taxon>
        <taxon>Caudoviricetes</taxon>
        <taxon>Chimalliviridae</taxon>
        <taxon>Serwervirus</taxon>
        <taxon>Serwervirus 201phi21</taxon>
    </lineage>
</organism>
<sequence length="160" mass="18572">MKKLEQKLLPVVAFGPDDAKQIIEYVETLDPSYWFHRLKINSIPTKGTNKANYWFMGDGQMPKALKEYLNELAPTIDGFKPAEICLNRYEVGNGMPEHIDQAFYRYNMVIPLSNHGDGLFVEDEWYVDRPGSGLIMPIKSPPHHVPDVKHRRYTLIYLYD</sequence>
<evidence type="ECO:0000313" key="2">
    <source>
        <dbReference type="Proteomes" id="UP000002421"/>
    </source>
</evidence>
<evidence type="ECO:0000313" key="1">
    <source>
        <dbReference type="EMBL" id="ABY63051.1"/>
    </source>
</evidence>
<keyword evidence="2" id="KW-1185">Reference proteome</keyword>
<name>B3FJ84_BP201</name>
<dbReference type="SUPFAM" id="SSF51197">
    <property type="entry name" value="Clavaminate synthase-like"/>
    <property type="match status" value="1"/>
</dbReference>
<gene>
    <name evidence="1" type="ORF">201phi2-1p222</name>
</gene>
<organismHost>
    <name type="scientific">Pseudomonas chlororaphis</name>
    <dbReference type="NCBI Taxonomy" id="587753"/>
</organismHost>
<accession>B3FJ84</accession>
<dbReference type="Proteomes" id="UP000002421">
    <property type="component" value="Segment"/>
</dbReference>
<proteinExistence type="predicted"/>
<reference evidence="1 2" key="1">
    <citation type="journal article" date="2008" name="Virology">
        <title>Characterization of Pseudomonas chlororaphis myovirus 201varphi2-1 via genomic sequencing, mass spectrometry, and electron microscopy.</title>
        <authorList>
            <person name="Thomas J.A."/>
            <person name="Rolando M.R."/>
            <person name="Carroll C.A."/>
            <person name="Shen P.S."/>
            <person name="Belnap D.M."/>
            <person name="Weintraub S.T."/>
            <person name="Serwer P."/>
            <person name="Hardies S.C."/>
        </authorList>
    </citation>
    <scope>NUCLEOTIDE SEQUENCE</scope>
</reference>
<dbReference type="EMBL" id="EU197055">
    <property type="protein sequence ID" value="ABY63051.1"/>
    <property type="molecule type" value="Genomic_DNA"/>
</dbReference>
<dbReference type="OrthoDB" id="24326at10239"/>